<dbReference type="Proteomes" id="UP001206925">
    <property type="component" value="Unassembled WGS sequence"/>
</dbReference>
<protein>
    <submittedName>
        <fullName evidence="1">Uncharacterized protein</fullName>
    </submittedName>
</protein>
<reference evidence="1" key="1">
    <citation type="submission" date="2022-06" db="EMBL/GenBank/DDBJ databases">
        <title>Uncovering the hologenomic basis of an extraordinary plant invasion.</title>
        <authorList>
            <person name="Bieker V.C."/>
            <person name="Martin M.D."/>
            <person name="Gilbert T."/>
            <person name="Hodgins K."/>
            <person name="Battlay P."/>
            <person name="Petersen B."/>
            <person name="Wilson J."/>
        </authorList>
    </citation>
    <scope>NUCLEOTIDE SEQUENCE</scope>
    <source>
        <strain evidence="1">AA19_3_7</strain>
        <tissue evidence="1">Leaf</tissue>
    </source>
</reference>
<dbReference type="EMBL" id="JAMZMK010006958">
    <property type="protein sequence ID" value="KAI7746517.1"/>
    <property type="molecule type" value="Genomic_DNA"/>
</dbReference>
<evidence type="ECO:0000313" key="1">
    <source>
        <dbReference type="EMBL" id="KAI7746517.1"/>
    </source>
</evidence>
<accession>A0AAD5GKQ4</accession>
<evidence type="ECO:0000313" key="2">
    <source>
        <dbReference type="Proteomes" id="UP001206925"/>
    </source>
</evidence>
<sequence>RAGYGVARSMVESSSSQWMQSDDVEGFGQAFVVSNEQKLNWADIFFLTTLPHHSRKPHLFPNLPLPFRSKQDMACSSTEQQLSKARDNVLSKIIARSEPQEQRQVNQLSDNEPLQLWHGWIKVMEKAN</sequence>
<feature type="non-terminal residue" evidence="1">
    <location>
        <position position="128"/>
    </location>
</feature>
<gene>
    <name evidence="1" type="ORF">M8C21_026255</name>
</gene>
<dbReference type="AlphaFoldDB" id="A0AAD5GKQ4"/>
<proteinExistence type="predicted"/>
<comment type="caution">
    <text evidence="1">The sequence shown here is derived from an EMBL/GenBank/DDBJ whole genome shotgun (WGS) entry which is preliminary data.</text>
</comment>
<name>A0AAD5GKQ4_AMBAR</name>
<organism evidence="1 2">
    <name type="scientific">Ambrosia artemisiifolia</name>
    <name type="common">Common ragweed</name>
    <dbReference type="NCBI Taxonomy" id="4212"/>
    <lineage>
        <taxon>Eukaryota</taxon>
        <taxon>Viridiplantae</taxon>
        <taxon>Streptophyta</taxon>
        <taxon>Embryophyta</taxon>
        <taxon>Tracheophyta</taxon>
        <taxon>Spermatophyta</taxon>
        <taxon>Magnoliopsida</taxon>
        <taxon>eudicotyledons</taxon>
        <taxon>Gunneridae</taxon>
        <taxon>Pentapetalae</taxon>
        <taxon>asterids</taxon>
        <taxon>campanulids</taxon>
        <taxon>Asterales</taxon>
        <taxon>Asteraceae</taxon>
        <taxon>Asteroideae</taxon>
        <taxon>Heliantheae alliance</taxon>
        <taxon>Heliantheae</taxon>
        <taxon>Ambrosia</taxon>
    </lineage>
</organism>
<keyword evidence="2" id="KW-1185">Reference proteome</keyword>